<evidence type="ECO:0000259" key="2">
    <source>
        <dbReference type="Pfam" id="PF01337"/>
    </source>
</evidence>
<dbReference type="STRING" id="1566387.QV13_19310"/>
<evidence type="ECO:0000256" key="1">
    <source>
        <dbReference type="ARBA" id="ARBA00006845"/>
    </source>
</evidence>
<name>A0A1C2DIL8_9HYPH</name>
<dbReference type="SUPFAM" id="SSF52038">
    <property type="entry name" value="Barstar-related"/>
    <property type="match status" value="1"/>
</dbReference>
<comment type="caution">
    <text evidence="3">The sequence shown here is derived from an EMBL/GenBank/DDBJ whole genome shotgun (WGS) entry which is preliminary data.</text>
</comment>
<evidence type="ECO:0000313" key="3">
    <source>
        <dbReference type="EMBL" id="OCX14600.1"/>
    </source>
</evidence>
<dbReference type="Proteomes" id="UP000094412">
    <property type="component" value="Unassembled WGS sequence"/>
</dbReference>
<comment type="similarity">
    <text evidence="1">Belongs to the barstar family.</text>
</comment>
<feature type="domain" description="Barstar (barnase inhibitor)" evidence="2">
    <location>
        <begin position="4"/>
        <end position="88"/>
    </location>
</feature>
<organism evidence="3 4">
    <name type="scientific">Mesorhizobium hungaricum</name>
    <dbReference type="NCBI Taxonomy" id="1566387"/>
    <lineage>
        <taxon>Bacteria</taxon>
        <taxon>Pseudomonadati</taxon>
        <taxon>Pseudomonadota</taxon>
        <taxon>Alphaproteobacteria</taxon>
        <taxon>Hyphomicrobiales</taxon>
        <taxon>Phyllobacteriaceae</taxon>
        <taxon>Mesorhizobium</taxon>
    </lineage>
</organism>
<gene>
    <name evidence="3" type="ORF">QV13_19310</name>
</gene>
<dbReference type="Gene3D" id="3.30.370.10">
    <property type="entry name" value="Barstar-like"/>
    <property type="match status" value="1"/>
</dbReference>
<dbReference type="AlphaFoldDB" id="A0A1C2DIL8"/>
<dbReference type="Pfam" id="PF01337">
    <property type="entry name" value="Barstar"/>
    <property type="match status" value="1"/>
</dbReference>
<dbReference type="InterPro" id="IPR035905">
    <property type="entry name" value="Barstar-like_sf"/>
</dbReference>
<dbReference type="EMBL" id="MDEO01000035">
    <property type="protein sequence ID" value="OCX14600.1"/>
    <property type="molecule type" value="Genomic_DNA"/>
</dbReference>
<protein>
    <recommendedName>
        <fullName evidence="2">Barstar (barnase inhibitor) domain-containing protein</fullName>
    </recommendedName>
</protein>
<evidence type="ECO:0000313" key="4">
    <source>
        <dbReference type="Proteomes" id="UP000094412"/>
    </source>
</evidence>
<keyword evidence="4" id="KW-1185">Reference proteome</keyword>
<dbReference type="InterPro" id="IPR000468">
    <property type="entry name" value="Barstar"/>
</dbReference>
<sequence length="112" mass="12379">MQHRLVRVDCSQINDTADLHDRFAQTFGFPAFYGRNWDAWIDCMSHLDEPGAGLSAIHVEEGGIVVIHLSEAEALKRRRPDLLAALCESAAFVNWRRIEAGAAAILSLSFAA</sequence>
<proteinExistence type="inferred from homology"/>
<dbReference type="RefSeq" id="WP_024923838.1">
    <property type="nucleotide sequence ID" value="NZ_MDEO01000035.1"/>
</dbReference>
<accession>A0A1C2DIL8</accession>
<reference evidence="3 4" key="1">
    <citation type="submission" date="2016-08" db="EMBL/GenBank/DDBJ databases">
        <title>Whole genome sequence of Mesorhizobium sp. strain UASWS1009 isolated from industrial sewage.</title>
        <authorList>
            <person name="Crovadore J."/>
            <person name="Calmin G."/>
            <person name="Chablais R."/>
            <person name="Cochard B."/>
            <person name="Lefort F."/>
        </authorList>
    </citation>
    <scope>NUCLEOTIDE SEQUENCE [LARGE SCALE GENOMIC DNA]</scope>
    <source>
        <strain evidence="3 4">UASWS1009</strain>
    </source>
</reference>